<evidence type="ECO:0000313" key="2">
    <source>
        <dbReference type="EMBL" id="MFH0251279.1"/>
    </source>
</evidence>
<organism evidence="2 3">
    <name type="scientific">Streptomyces chitinivorans</name>
    <dbReference type="NCBI Taxonomy" id="1257027"/>
    <lineage>
        <taxon>Bacteria</taxon>
        <taxon>Bacillati</taxon>
        <taxon>Actinomycetota</taxon>
        <taxon>Actinomycetes</taxon>
        <taxon>Kitasatosporales</taxon>
        <taxon>Streptomycetaceae</taxon>
        <taxon>Streptomyces</taxon>
    </lineage>
</organism>
<evidence type="ECO:0000256" key="1">
    <source>
        <dbReference type="SAM" id="MobiDB-lite"/>
    </source>
</evidence>
<name>A0ABW7HZE8_9ACTN</name>
<dbReference type="Proteomes" id="UP001607069">
    <property type="component" value="Unassembled WGS sequence"/>
</dbReference>
<sequence>MDETTRITPRLPAGPRTRAGRPGSARRSPGSGTVHRLEVERAAEADGAPR</sequence>
<feature type="compositionally biased region" description="Basic and acidic residues" evidence="1">
    <location>
        <begin position="35"/>
        <end position="50"/>
    </location>
</feature>
<reference evidence="2 3" key="1">
    <citation type="submission" date="2024-10" db="EMBL/GenBank/DDBJ databases">
        <authorList>
            <person name="Cho J.-C."/>
        </authorList>
    </citation>
    <scope>NUCLEOTIDE SEQUENCE [LARGE SCALE GENOMIC DNA]</scope>
    <source>
        <strain evidence="2 3">KCTC29696</strain>
    </source>
</reference>
<gene>
    <name evidence="2" type="ORF">ACG5V6_24065</name>
</gene>
<keyword evidence="3" id="KW-1185">Reference proteome</keyword>
<dbReference type="EMBL" id="JBIHMK010000126">
    <property type="protein sequence ID" value="MFH0251279.1"/>
    <property type="molecule type" value="Genomic_DNA"/>
</dbReference>
<feature type="region of interest" description="Disordered" evidence="1">
    <location>
        <begin position="1"/>
        <end position="50"/>
    </location>
</feature>
<proteinExistence type="predicted"/>
<protein>
    <submittedName>
        <fullName evidence="2">Uncharacterized protein</fullName>
    </submittedName>
</protein>
<comment type="caution">
    <text evidence="2">The sequence shown here is derived from an EMBL/GenBank/DDBJ whole genome shotgun (WGS) entry which is preliminary data.</text>
</comment>
<accession>A0ABW7HZE8</accession>
<dbReference type="RefSeq" id="WP_279948569.1">
    <property type="nucleotide sequence ID" value="NZ_BAABEN010000004.1"/>
</dbReference>
<evidence type="ECO:0000313" key="3">
    <source>
        <dbReference type="Proteomes" id="UP001607069"/>
    </source>
</evidence>